<evidence type="ECO:0000259" key="1">
    <source>
        <dbReference type="PROSITE" id="PS50106"/>
    </source>
</evidence>
<dbReference type="InterPro" id="IPR036034">
    <property type="entry name" value="PDZ_sf"/>
</dbReference>
<dbReference type="InterPro" id="IPR001478">
    <property type="entry name" value="PDZ"/>
</dbReference>
<dbReference type="OrthoDB" id="447516at2759"/>
<gene>
    <name evidence="2" type="ORF">EVAR_99545_1</name>
</gene>
<dbReference type="SUPFAM" id="SSF50156">
    <property type="entry name" value="PDZ domain-like"/>
    <property type="match status" value="1"/>
</dbReference>
<evidence type="ECO:0000313" key="3">
    <source>
        <dbReference type="Proteomes" id="UP000299102"/>
    </source>
</evidence>
<name>A0A4C1YWL2_EUMVA</name>
<sequence>MLIAHRKYKTFEYDVLHLVTIGSDVYDCYSYLQPGVNSAIGDGSRVKGGRRFLSQRTDLIQDRFRPRPYYDPSTLNRVQFLLQGPQTRRVKLWARDFAGLGLRCGGGARGIVVHSVLKQGPAAAAGIKPGDRIKSIKVEFTGTPLEDAVGIISLASPYPVELEVTEGGKVTGSGRGVQHPLLRRAGSTGDVNTLSAIRQSNSVNFKRPCRYSYALQITSRQKGCARALGLRNSDVMMISIEQFKAYRIDLQGGRVDSHYLVSLYHEPHRTEIVFDCRRRRTSLTQIVSQISATTFELFKPFTNSGKESSFIMKD</sequence>
<keyword evidence="3" id="KW-1185">Reference proteome</keyword>
<feature type="domain" description="PDZ" evidence="1">
    <location>
        <begin position="89"/>
        <end position="152"/>
    </location>
</feature>
<evidence type="ECO:0000313" key="2">
    <source>
        <dbReference type="EMBL" id="GBP79322.1"/>
    </source>
</evidence>
<dbReference type="Proteomes" id="UP000299102">
    <property type="component" value="Unassembled WGS sequence"/>
</dbReference>
<protein>
    <recommendedName>
        <fullName evidence="1">PDZ domain-containing protein</fullName>
    </recommendedName>
</protein>
<dbReference type="PROSITE" id="PS50106">
    <property type="entry name" value="PDZ"/>
    <property type="match status" value="1"/>
</dbReference>
<reference evidence="2 3" key="1">
    <citation type="journal article" date="2019" name="Commun. Biol.">
        <title>The bagworm genome reveals a unique fibroin gene that provides high tensile strength.</title>
        <authorList>
            <person name="Kono N."/>
            <person name="Nakamura H."/>
            <person name="Ohtoshi R."/>
            <person name="Tomita M."/>
            <person name="Numata K."/>
            <person name="Arakawa K."/>
        </authorList>
    </citation>
    <scope>NUCLEOTIDE SEQUENCE [LARGE SCALE GENOMIC DNA]</scope>
</reference>
<organism evidence="2 3">
    <name type="scientific">Eumeta variegata</name>
    <name type="common">Bagworm moth</name>
    <name type="synonym">Eumeta japonica</name>
    <dbReference type="NCBI Taxonomy" id="151549"/>
    <lineage>
        <taxon>Eukaryota</taxon>
        <taxon>Metazoa</taxon>
        <taxon>Ecdysozoa</taxon>
        <taxon>Arthropoda</taxon>
        <taxon>Hexapoda</taxon>
        <taxon>Insecta</taxon>
        <taxon>Pterygota</taxon>
        <taxon>Neoptera</taxon>
        <taxon>Endopterygota</taxon>
        <taxon>Lepidoptera</taxon>
        <taxon>Glossata</taxon>
        <taxon>Ditrysia</taxon>
        <taxon>Tineoidea</taxon>
        <taxon>Psychidae</taxon>
        <taxon>Oiketicinae</taxon>
        <taxon>Eumeta</taxon>
    </lineage>
</organism>
<dbReference type="AlphaFoldDB" id="A0A4C1YWL2"/>
<dbReference type="STRING" id="151549.A0A4C1YWL2"/>
<dbReference type="Gene3D" id="2.30.42.10">
    <property type="match status" value="1"/>
</dbReference>
<comment type="caution">
    <text evidence="2">The sequence shown here is derived from an EMBL/GenBank/DDBJ whole genome shotgun (WGS) entry which is preliminary data.</text>
</comment>
<proteinExistence type="predicted"/>
<dbReference type="EMBL" id="BGZK01001410">
    <property type="protein sequence ID" value="GBP79322.1"/>
    <property type="molecule type" value="Genomic_DNA"/>
</dbReference>
<dbReference type="CDD" id="cd00136">
    <property type="entry name" value="PDZ_canonical"/>
    <property type="match status" value="1"/>
</dbReference>
<dbReference type="Pfam" id="PF00595">
    <property type="entry name" value="PDZ"/>
    <property type="match status" value="1"/>
</dbReference>
<dbReference type="SMART" id="SM00228">
    <property type="entry name" value="PDZ"/>
    <property type="match status" value="1"/>
</dbReference>
<accession>A0A4C1YWL2</accession>